<accession>A0A6V7NTJ1</accession>
<evidence type="ECO:0000313" key="1">
    <source>
        <dbReference type="EMBL" id="CAD1821704.1"/>
    </source>
</evidence>
<proteinExistence type="predicted"/>
<dbReference type="AlphaFoldDB" id="A0A6V7NTJ1"/>
<name>A0A6V7NTJ1_ANACO</name>
<gene>
    <name evidence="1" type="ORF">CB5_LOCUS4915</name>
</gene>
<reference evidence="1" key="1">
    <citation type="submission" date="2020-07" db="EMBL/GenBank/DDBJ databases">
        <authorList>
            <person name="Lin J."/>
        </authorList>
    </citation>
    <scope>NUCLEOTIDE SEQUENCE</scope>
</reference>
<sequence>MLRKHIRAARNLWTDRPRPRPLRKSESDFRSVFRRNPPTERVFGSEFVRRCPVVDCYVTEPRWLFDDLYCRCALRGQDCRLVVDGWLLSISALIATARTHFTNTSSLATVKGCSFPEKWLQVPAREPKRVICFQTQELMLGSQA</sequence>
<dbReference type="EMBL" id="LR862141">
    <property type="protein sequence ID" value="CAD1821704.1"/>
    <property type="molecule type" value="Genomic_DNA"/>
</dbReference>
<protein>
    <submittedName>
        <fullName evidence="1">Uncharacterized protein</fullName>
    </submittedName>
</protein>
<organism evidence="1">
    <name type="scientific">Ananas comosus var. bracteatus</name>
    <name type="common">red pineapple</name>
    <dbReference type="NCBI Taxonomy" id="296719"/>
    <lineage>
        <taxon>Eukaryota</taxon>
        <taxon>Viridiplantae</taxon>
        <taxon>Streptophyta</taxon>
        <taxon>Embryophyta</taxon>
        <taxon>Tracheophyta</taxon>
        <taxon>Spermatophyta</taxon>
        <taxon>Magnoliopsida</taxon>
        <taxon>Liliopsida</taxon>
        <taxon>Poales</taxon>
        <taxon>Bromeliaceae</taxon>
        <taxon>Bromelioideae</taxon>
        <taxon>Ananas</taxon>
    </lineage>
</organism>